<dbReference type="InterPro" id="IPR027417">
    <property type="entry name" value="P-loop_NTPase"/>
</dbReference>
<name>A0A0C3CU59_OIDMZ</name>
<dbReference type="SUPFAM" id="SSF48452">
    <property type="entry name" value="TPR-like"/>
    <property type="match status" value="2"/>
</dbReference>
<dbReference type="Pfam" id="PF13424">
    <property type="entry name" value="TPR_12"/>
    <property type="match status" value="1"/>
</dbReference>
<proteinExistence type="predicted"/>
<dbReference type="PRINTS" id="PR00381">
    <property type="entry name" value="KINESINLIGHT"/>
</dbReference>
<dbReference type="Proteomes" id="UP000054321">
    <property type="component" value="Unassembled WGS sequence"/>
</dbReference>
<reference evidence="3" key="2">
    <citation type="submission" date="2015-01" db="EMBL/GenBank/DDBJ databases">
        <title>Evolutionary Origins and Diversification of the Mycorrhizal Mutualists.</title>
        <authorList>
            <consortium name="DOE Joint Genome Institute"/>
            <consortium name="Mycorrhizal Genomics Consortium"/>
            <person name="Kohler A."/>
            <person name="Kuo A."/>
            <person name="Nagy L.G."/>
            <person name="Floudas D."/>
            <person name="Copeland A."/>
            <person name="Barry K.W."/>
            <person name="Cichocki N."/>
            <person name="Veneault-Fourrey C."/>
            <person name="LaButti K."/>
            <person name="Lindquist E.A."/>
            <person name="Lipzen A."/>
            <person name="Lundell T."/>
            <person name="Morin E."/>
            <person name="Murat C."/>
            <person name="Riley R."/>
            <person name="Ohm R."/>
            <person name="Sun H."/>
            <person name="Tunlid A."/>
            <person name="Henrissat B."/>
            <person name="Grigoriev I.V."/>
            <person name="Hibbett D.S."/>
            <person name="Martin F."/>
        </authorList>
    </citation>
    <scope>NUCLEOTIDE SEQUENCE [LARGE SCALE GENOMIC DNA]</scope>
    <source>
        <strain evidence="3">Zn</strain>
    </source>
</reference>
<dbReference type="InterPro" id="IPR002182">
    <property type="entry name" value="NB-ARC"/>
</dbReference>
<reference evidence="2 3" key="1">
    <citation type="submission" date="2014-04" db="EMBL/GenBank/DDBJ databases">
        <authorList>
            <consortium name="DOE Joint Genome Institute"/>
            <person name="Kuo A."/>
            <person name="Martino E."/>
            <person name="Perotto S."/>
            <person name="Kohler A."/>
            <person name="Nagy L.G."/>
            <person name="Floudas D."/>
            <person name="Copeland A."/>
            <person name="Barry K.W."/>
            <person name="Cichocki N."/>
            <person name="Veneault-Fourrey C."/>
            <person name="LaButti K."/>
            <person name="Lindquist E.A."/>
            <person name="Lipzen A."/>
            <person name="Lundell T."/>
            <person name="Morin E."/>
            <person name="Murat C."/>
            <person name="Sun H."/>
            <person name="Tunlid A."/>
            <person name="Henrissat B."/>
            <person name="Grigoriev I.V."/>
            <person name="Hibbett D.S."/>
            <person name="Martin F."/>
            <person name="Nordberg H.P."/>
            <person name="Cantor M.N."/>
            <person name="Hua S.X."/>
        </authorList>
    </citation>
    <scope>NUCLEOTIDE SEQUENCE [LARGE SCALE GENOMIC DNA]</scope>
    <source>
        <strain evidence="2 3">Zn</strain>
    </source>
</reference>
<dbReference type="Pfam" id="PF00931">
    <property type="entry name" value="NB-ARC"/>
    <property type="match status" value="1"/>
</dbReference>
<dbReference type="EMBL" id="KN832898">
    <property type="protein sequence ID" value="KIM93232.1"/>
    <property type="molecule type" value="Genomic_DNA"/>
</dbReference>
<organism evidence="2 3">
    <name type="scientific">Oidiodendron maius (strain Zn)</name>
    <dbReference type="NCBI Taxonomy" id="913774"/>
    <lineage>
        <taxon>Eukaryota</taxon>
        <taxon>Fungi</taxon>
        <taxon>Dikarya</taxon>
        <taxon>Ascomycota</taxon>
        <taxon>Pezizomycotina</taxon>
        <taxon>Leotiomycetes</taxon>
        <taxon>Leotiomycetes incertae sedis</taxon>
        <taxon>Myxotrichaceae</taxon>
        <taxon>Oidiodendron</taxon>
    </lineage>
</organism>
<feature type="domain" description="NB-ARC" evidence="1">
    <location>
        <begin position="17"/>
        <end position="189"/>
    </location>
</feature>
<dbReference type="AlphaFoldDB" id="A0A0C3CU59"/>
<dbReference type="PANTHER" id="PTHR46082">
    <property type="entry name" value="ATP/GTP-BINDING PROTEIN-RELATED"/>
    <property type="match status" value="1"/>
</dbReference>
<gene>
    <name evidence="2" type="ORF">OIDMADRAFT_75421</name>
</gene>
<dbReference type="InParanoid" id="A0A0C3CU59"/>
<dbReference type="STRING" id="913774.A0A0C3CU59"/>
<dbReference type="Gene3D" id="1.25.40.10">
    <property type="entry name" value="Tetratricopeptide repeat domain"/>
    <property type="match status" value="2"/>
</dbReference>
<dbReference type="OrthoDB" id="5986190at2759"/>
<feature type="non-terminal residue" evidence="2">
    <location>
        <position position="667"/>
    </location>
</feature>
<dbReference type="InterPro" id="IPR053137">
    <property type="entry name" value="NLR-like"/>
</dbReference>
<evidence type="ECO:0000313" key="3">
    <source>
        <dbReference type="Proteomes" id="UP000054321"/>
    </source>
</evidence>
<dbReference type="Pfam" id="PF13374">
    <property type="entry name" value="TPR_10"/>
    <property type="match status" value="4"/>
</dbReference>
<dbReference type="SUPFAM" id="SSF52540">
    <property type="entry name" value="P-loop containing nucleoside triphosphate hydrolases"/>
    <property type="match status" value="1"/>
</dbReference>
<evidence type="ECO:0000313" key="2">
    <source>
        <dbReference type="EMBL" id="KIM93232.1"/>
    </source>
</evidence>
<protein>
    <recommendedName>
        <fullName evidence="1">NB-ARC domain-containing protein</fullName>
    </recommendedName>
</protein>
<feature type="non-terminal residue" evidence="2">
    <location>
        <position position="1"/>
    </location>
</feature>
<dbReference type="HOGENOM" id="CLU_000288_125_8_1"/>
<dbReference type="PANTHER" id="PTHR46082:SF6">
    <property type="entry name" value="AAA+ ATPASE DOMAIN-CONTAINING PROTEIN-RELATED"/>
    <property type="match status" value="1"/>
</dbReference>
<keyword evidence="3" id="KW-1185">Reference proteome</keyword>
<evidence type="ECO:0000259" key="1">
    <source>
        <dbReference type="Pfam" id="PF00931"/>
    </source>
</evidence>
<sequence>TPWIVPFDRNPRFTGRESQLSQLQDMLFVKDQTTKIAITGLGGVGKTQLVLELIYRTREKHRKCSVIWIPAMNLESLLQAYRDIAQQLGIPGWEDNKSDIKKLVKDHLSKKGAGQWVLVFDNADNIDMWTKSPENGPPPLIDYLPRSKRGCIIFTTRDRKMAVSLAQKNILEVPSMSEETAIDLLHNCLNKGLLGNEEDTKALLQQLIYLPLAIVQAAAYINENGITLGDYLSLLGSQEEEVVELLSEEFEAHGRYRNVKKPVATTWLISFEQICRRDPLAAEFLSFTACVDPKDVPQSLLPPGPSRKKEIDAIGTLDAYSFITRLSTDAAFDIHRLVHLAMRGWLRKEKVLAKWTEKAVARLDDVFPDNDRRNRSIRRRYLVHAQYVLGSNLIDNSGKTRISLAEKFALCLFDDRRFNEAELWFIEVMETRKRVVGTEHPDTLTSMANLASTYKSQGRSKEAEELIVQVMETMKRVLGAEHPDTLTSMNNLALTYESQGRSKEAEELIVQVMETMKRVLGAEHPDTLTSMAGLASTYKSQGRSKEAEELFVQVMETMKRVLGAEHPDTLTSMASLASTYENQGRSKEAEELIVQVMETMKRVLGAEHPDTLTRMASLASIYESQGRSKEAEELFVQVMETMKRVLGAEHPDTLTSIANLASTYESQ</sequence>
<dbReference type="InterPro" id="IPR011990">
    <property type="entry name" value="TPR-like_helical_dom_sf"/>
</dbReference>
<dbReference type="Gene3D" id="3.40.50.300">
    <property type="entry name" value="P-loop containing nucleotide triphosphate hydrolases"/>
    <property type="match status" value="1"/>
</dbReference>
<accession>A0A0C3CU59</accession>
<dbReference type="GO" id="GO:0043531">
    <property type="term" value="F:ADP binding"/>
    <property type="evidence" value="ECO:0007669"/>
    <property type="project" value="InterPro"/>
</dbReference>